<dbReference type="GO" id="GO:0043829">
    <property type="term" value="F:tRNA-specific adenosine-37 deaminase activity"/>
    <property type="evidence" value="ECO:0007669"/>
    <property type="project" value="TreeGrafter"/>
</dbReference>
<keyword evidence="3" id="KW-1185">Reference proteome</keyword>
<name>C4JKC1_UNCRE</name>
<dbReference type="GeneID" id="8441274"/>
<dbReference type="VEuPathDB" id="FungiDB:UREG_02078"/>
<dbReference type="AlphaFoldDB" id="C4JKC1"/>
<evidence type="ECO:0000313" key="2">
    <source>
        <dbReference type="EMBL" id="EEP77229.1"/>
    </source>
</evidence>
<dbReference type="Pfam" id="PF02137">
    <property type="entry name" value="A_deamin"/>
    <property type="match status" value="1"/>
</dbReference>
<proteinExistence type="predicted"/>
<dbReference type="InterPro" id="IPR042935">
    <property type="entry name" value="Tad1"/>
</dbReference>
<dbReference type="PROSITE" id="PS50141">
    <property type="entry name" value="A_DEAMIN_EDITASE"/>
    <property type="match status" value="1"/>
</dbReference>
<dbReference type="InterPro" id="IPR002466">
    <property type="entry name" value="A_deamin"/>
</dbReference>
<protein>
    <recommendedName>
        <fullName evidence="1">A to I editase domain-containing protein</fullName>
    </recommendedName>
</protein>
<organism evidence="2 3">
    <name type="scientific">Uncinocarpus reesii (strain UAMH 1704)</name>
    <dbReference type="NCBI Taxonomy" id="336963"/>
    <lineage>
        <taxon>Eukaryota</taxon>
        <taxon>Fungi</taxon>
        <taxon>Dikarya</taxon>
        <taxon>Ascomycota</taxon>
        <taxon>Pezizomycotina</taxon>
        <taxon>Eurotiomycetes</taxon>
        <taxon>Eurotiomycetidae</taxon>
        <taxon>Onygenales</taxon>
        <taxon>Onygenaceae</taxon>
        <taxon>Uncinocarpus</taxon>
    </lineage>
</organism>
<evidence type="ECO:0000259" key="1">
    <source>
        <dbReference type="PROSITE" id="PS50141"/>
    </source>
</evidence>
<dbReference type="PANTHER" id="PTHR47803">
    <property type="entry name" value="TRNA-SPECIFIC ADENOSINE DEAMINASE 1"/>
    <property type="match status" value="1"/>
</dbReference>
<sequence length="385" mass="42404">MVGNDEEMVSWPPFKFKDNVKIWMYCTCAPCGDASMELCMAAQEDPTPWQVPAADATSAIENNLVVKLLDGRAHFSVLGAVRRKPSRADAQPTLSKSCSDKLAARQVTSVLSFPASLLIAPSPNAYLANVVLPANEISQTALKRAFGSGEQGRLHRLNGRKWQDEVHSMHSDSGYAFTPFDIRALPMDLLNNLWKFSKIKDASSKHRKISNFSAVWTATPTLGTNPAFTIFGQDAGLPYGQGIEKTVKAYPTNVSEIILNGVRQGYHISSSDVRKASVLSRARMWDLLCEVVQLLPDAKKDTCTSSEDESSKNARGDDANGGHQFLKLRECVFHSPTYSMLKQNVAAAKLLHLRNKASADVRQVLGNWIENRGDGHWGLRAPRSF</sequence>
<dbReference type="EMBL" id="CH476615">
    <property type="protein sequence ID" value="EEP77229.1"/>
    <property type="molecule type" value="Genomic_DNA"/>
</dbReference>
<dbReference type="OMA" id="RYWPRET"/>
<dbReference type="InParanoid" id="C4JKC1"/>
<gene>
    <name evidence="2" type="ORF">UREG_02078</name>
</gene>
<dbReference type="Proteomes" id="UP000002058">
    <property type="component" value="Unassembled WGS sequence"/>
</dbReference>
<dbReference type="OrthoDB" id="10268011at2759"/>
<dbReference type="RefSeq" id="XP_002542562.1">
    <property type="nucleotide sequence ID" value="XM_002542516.1"/>
</dbReference>
<evidence type="ECO:0000313" key="3">
    <source>
        <dbReference type="Proteomes" id="UP000002058"/>
    </source>
</evidence>
<dbReference type="STRING" id="336963.C4JKC1"/>
<dbReference type="PANTHER" id="PTHR47803:SF1">
    <property type="entry name" value="TRNA-SPECIFIC ADENOSINE DEAMINASE 1"/>
    <property type="match status" value="1"/>
</dbReference>
<reference evidence="3" key="1">
    <citation type="journal article" date="2009" name="Genome Res.">
        <title>Comparative genomic analyses of the human fungal pathogens Coccidioides and their relatives.</title>
        <authorList>
            <person name="Sharpton T.J."/>
            <person name="Stajich J.E."/>
            <person name="Rounsley S.D."/>
            <person name="Gardner M.J."/>
            <person name="Wortman J.R."/>
            <person name="Jordar V.S."/>
            <person name="Maiti R."/>
            <person name="Kodira C.D."/>
            <person name="Neafsey D.E."/>
            <person name="Zeng Q."/>
            <person name="Hung C.-Y."/>
            <person name="McMahan C."/>
            <person name="Muszewska A."/>
            <person name="Grynberg M."/>
            <person name="Mandel M.A."/>
            <person name="Kellner E.M."/>
            <person name="Barker B.M."/>
            <person name="Galgiani J.N."/>
            <person name="Orbach M.J."/>
            <person name="Kirkland T.N."/>
            <person name="Cole G.T."/>
            <person name="Henn M.R."/>
            <person name="Birren B.W."/>
            <person name="Taylor J.W."/>
        </authorList>
    </citation>
    <scope>NUCLEOTIDE SEQUENCE [LARGE SCALE GENOMIC DNA]</scope>
    <source>
        <strain evidence="3">UAMH 1704</strain>
    </source>
</reference>
<dbReference type="eggNOG" id="KOG2777">
    <property type="taxonomic scope" value="Eukaryota"/>
</dbReference>
<dbReference type="GO" id="GO:0003723">
    <property type="term" value="F:RNA binding"/>
    <property type="evidence" value="ECO:0007669"/>
    <property type="project" value="InterPro"/>
</dbReference>
<accession>C4JKC1</accession>
<dbReference type="HOGENOM" id="CLU_005382_2_0_1"/>
<dbReference type="KEGG" id="ure:UREG_02078"/>
<dbReference type="GO" id="GO:0002100">
    <property type="term" value="P:tRNA wobble adenosine to inosine editing"/>
    <property type="evidence" value="ECO:0007669"/>
    <property type="project" value="InterPro"/>
</dbReference>
<feature type="domain" description="A to I editase" evidence="1">
    <location>
        <begin position="14"/>
        <end position="146"/>
    </location>
</feature>